<reference evidence="1 2" key="1">
    <citation type="journal article" date="2018" name="Science">
        <title>The opium poppy genome and morphinan production.</title>
        <authorList>
            <person name="Guo L."/>
            <person name="Winzer T."/>
            <person name="Yang X."/>
            <person name="Li Y."/>
            <person name="Ning Z."/>
            <person name="He Z."/>
            <person name="Teodor R."/>
            <person name="Lu Y."/>
            <person name="Bowser T.A."/>
            <person name="Graham I.A."/>
            <person name="Ye K."/>
        </authorList>
    </citation>
    <scope>NUCLEOTIDE SEQUENCE [LARGE SCALE GENOMIC DNA]</scope>
    <source>
        <strain evidence="2">cv. HN1</strain>
        <tissue evidence="1">Leaves</tissue>
    </source>
</reference>
<accession>A0A4Y7JEE7</accession>
<keyword evidence="2" id="KW-1185">Reference proteome</keyword>
<dbReference type="EMBL" id="CM010718">
    <property type="protein sequence ID" value="RZC58370.1"/>
    <property type="molecule type" value="Genomic_DNA"/>
</dbReference>
<gene>
    <name evidence="1" type="ORF">C5167_005684</name>
</gene>
<evidence type="ECO:0000313" key="1">
    <source>
        <dbReference type="EMBL" id="RZC58370.1"/>
    </source>
</evidence>
<organism evidence="1 2">
    <name type="scientific">Papaver somniferum</name>
    <name type="common">Opium poppy</name>
    <dbReference type="NCBI Taxonomy" id="3469"/>
    <lineage>
        <taxon>Eukaryota</taxon>
        <taxon>Viridiplantae</taxon>
        <taxon>Streptophyta</taxon>
        <taxon>Embryophyta</taxon>
        <taxon>Tracheophyta</taxon>
        <taxon>Spermatophyta</taxon>
        <taxon>Magnoliopsida</taxon>
        <taxon>Ranunculales</taxon>
        <taxon>Papaveraceae</taxon>
        <taxon>Papaveroideae</taxon>
        <taxon>Papaver</taxon>
    </lineage>
</organism>
<evidence type="ECO:0000313" key="2">
    <source>
        <dbReference type="Proteomes" id="UP000316621"/>
    </source>
</evidence>
<dbReference type="Gramene" id="RZC58370">
    <property type="protein sequence ID" value="RZC58370"/>
    <property type="gene ID" value="C5167_005684"/>
</dbReference>
<sequence>MKADENVKMIAAETPDEVIANTSVIWHLVMLSDVVYAYQSHGNTYTLHIAVLASITTSNDICKFSVVKQCGYELLLWGSSPHT</sequence>
<protein>
    <submittedName>
        <fullName evidence="1">Uncharacterized protein</fullName>
    </submittedName>
</protein>
<proteinExistence type="predicted"/>
<dbReference type="Proteomes" id="UP000316621">
    <property type="component" value="Chromosome 4"/>
</dbReference>
<name>A0A4Y7JEE7_PAPSO</name>
<dbReference type="AlphaFoldDB" id="A0A4Y7JEE7"/>